<dbReference type="AlphaFoldDB" id="A0A9D4N1D0"/>
<reference evidence="2" key="2">
    <citation type="submission" date="2020-11" db="EMBL/GenBank/DDBJ databases">
        <authorList>
            <person name="McCartney M.A."/>
            <person name="Auch B."/>
            <person name="Kono T."/>
            <person name="Mallez S."/>
            <person name="Becker A."/>
            <person name="Gohl D.M."/>
            <person name="Silverstein K.A.T."/>
            <person name="Koren S."/>
            <person name="Bechman K.B."/>
            <person name="Herman A."/>
            <person name="Abrahante J.E."/>
            <person name="Garbe J."/>
        </authorList>
    </citation>
    <scope>NUCLEOTIDE SEQUENCE</scope>
    <source>
        <strain evidence="2">Duluth1</strain>
        <tissue evidence="2">Whole animal</tissue>
    </source>
</reference>
<feature type="compositionally biased region" description="Basic and acidic residues" evidence="1">
    <location>
        <begin position="33"/>
        <end position="46"/>
    </location>
</feature>
<evidence type="ECO:0000313" key="2">
    <source>
        <dbReference type="EMBL" id="KAH3885956.1"/>
    </source>
</evidence>
<feature type="region of interest" description="Disordered" evidence="1">
    <location>
        <begin position="33"/>
        <end position="68"/>
    </location>
</feature>
<organism evidence="2 3">
    <name type="scientific">Dreissena polymorpha</name>
    <name type="common">Zebra mussel</name>
    <name type="synonym">Mytilus polymorpha</name>
    <dbReference type="NCBI Taxonomy" id="45954"/>
    <lineage>
        <taxon>Eukaryota</taxon>
        <taxon>Metazoa</taxon>
        <taxon>Spiralia</taxon>
        <taxon>Lophotrochozoa</taxon>
        <taxon>Mollusca</taxon>
        <taxon>Bivalvia</taxon>
        <taxon>Autobranchia</taxon>
        <taxon>Heteroconchia</taxon>
        <taxon>Euheterodonta</taxon>
        <taxon>Imparidentia</taxon>
        <taxon>Neoheterodontei</taxon>
        <taxon>Myida</taxon>
        <taxon>Dreissenoidea</taxon>
        <taxon>Dreissenidae</taxon>
        <taxon>Dreissena</taxon>
    </lineage>
</organism>
<feature type="region of interest" description="Disordered" evidence="1">
    <location>
        <begin position="103"/>
        <end position="127"/>
    </location>
</feature>
<dbReference type="OrthoDB" id="6143595at2759"/>
<protein>
    <submittedName>
        <fullName evidence="2">Uncharacterized protein</fullName>
    </submittedName>
</protein>
<dbReference type="EMBL" id="JAIWYP010000001">
    <property type="protein sequence ID" value="KAH3885956.1"/>
    <property type="molecule type" value="Genomic_DNA"/>
</dbReference>
<accession>A0A9D4N1D0</accession>
<feature type="compositionally biased region" description="Polar residues" evidence="1">
    <location>
        <begin position="53"/>
        <end position="62"/>
    </location>
</feature>
<dbReference type="Proteomes" id="UP000828390">
    <property type="component" value="Unassembled WGS sequence"/>
</dbReference>
<sequence>MATEIIKVQRSKTDIEALRKSWKEVKHAQLMDAREREEERRWDQEFHRRKQDLQGQQAMSSQRRLRNTTKLADLSARWRSLERKRLEKSEFYMERLKTSLSFAASRQESMSSGSPAFSFARSEHVKR</sequence>
<keyword evidence="3" id="KW-1185">Reference proteome</keyword>
<proteinExistence type="predicted"/>
<comment type="caution">
    <text evidence="2">The sequence shown here is derived from an EMBL/GenBank/DDBJ whole genome shotgun (WGS) entry which is preliminary data.</text>
</comment>
<reference evidence="2" key="1">
    <citation type="journal article" date="2019" name="bioRxiv">
        <title>The Genome of the Zebra Mussel, Dreissena polymorpha: A Resource for Invasive Species Research.</title>
        <authorList>
            <person name="McCartney M.A."/>
            <person name="Auch B."/>
            <person name="Kono T."/>
            <person name="Mallez S."/>
            <person name="Zhang Y."/>
            <person name="Obille A."/>
            <person name="Becker A."/>
            <person name="Abrahante J.E."/>
            <person name="Garbe J."/>
            <person name="Badalamenti J.P."/>
            <person name="Herman A."/>
            <person name="Mangelson H."/>
            <person name="Liachko I."/>
            <person name="Sullivan S."/>
            <person name="Sone E.D."/>
            <person name="Koren S."/>
            <person name="Silverstein K.A.T."/>
            <person name="Beckman K.B."/>
            <person name="Gohl D.M."/>
        </authorList>
    </citation>
    <scope>NUCLEOTIDE SEQUENCE</scope>
    <source>
        <strain evidence="2">Duluth1</strain>
        <tissue evidence="2">Whole animal</tissue>
    </source>
</reference>
<name>A0A9D4N1D0_DREPO</name>
<gene>
    <name evidence="2" type="ORF">DPMN_009953</name>
</gene>
<evidence type="ECO:0000313" key="3">
    <source>
        <dbReference type="Proteomes" id="UP000828390"/>
    </source>
</evidence>
<evidence type="ECO:0000256" key="1">
    <source>
        <dbReference type="SAM" id="MobiDB-lite"/>
    </source>
</evidence>
<feature type="compositionally biased region" description="Polar residues" evidence="1">
    <location>
        <begin position="103"/>
        <end position="115"/>
    </location>
</feature>